<proteinExistence type="predicted"/>
<keyword evidence="2" id="KW-1185">Reference proteome</keyword>
<dbReference type="Proteomes" id="UP001305746">
    <property type="component" value="Unassembled WGS sequence"/>
</dbReference>
<accession>A0ABU5NY41</accession>
<organism evidence="1 2">
    <name type="scientific">Marinobacter qingdaonensis</name>
    <dbReference type="NCBI Taxonomy" id="3108486"/>
    <lineage>
        <taxon>Bacteria</taxon>
        <taxon>Pseudomonadati</taxon>
        <taxon>Pseudomonadota</taxon>
        <taxon>Gammaproteobacteria</taxon>
        <taxon>Pseudomonadales</taxon>
        <taxon>Marinobacteraceae</taxon>
        <taxon>Marinobacter</taxon>
    </lineage>
</organism>
<reference evidence="1 2" key="1">
    <citation type="submission" date="2023-12" db="EMBL/GenBank/DDBJ databases">
        <title>Marinobacter qingdaonensis sp. nov., isolated from the intertidal sediment of Qingdao, PR China.</title>
        <authorList>
            <person name="Li Y."/>
        </authorList>
    </citation>
    <scope>NUCLEOTIDE SEQUENCE [LARGE SCALE GENOMIC DNA]</scope>
    <source>
        <strain evidence="1 2">ASW11-75</strain>
    </source>
</reference>
<dbReference type="EMBL" id="JAYDCJ010000003">
    <property type="protein sequence ID" value="MEA1080652.1"/>
    <property type="molecule type" value="Genomic_DNA"/>
</dbReference>
<evidence type="ECO:0000313" key="2">
    <source>
        <dbReference type="Proteomes" id="UP001305746"/>
    </source>
</evidence>
<dbReference type="RefSeq" id="WP_322855144.1">
    <property type="nucleotide sequence ID" value="NZ_JAYDCJ010000003.1"/>
</dbReference>
<sequence>MRLLGRLCLLALVVFLVWPLAQRYVLAPVTGLFWASGPQRANLPEEAEQSTVFWLESADWLRFSLAENTPTLRILSHLQMQPEQNTDESLVRYALDYRVLARDGEVLTSGRYHYKAVTLPPRPLADGREFPARFYDDPTLVASAPENLFVDLSALTGAVTLELRAAYLPEPRNRVGVQVTGRETRSREEVGRLWPRLKPETRDRLLRPHVYPPHLVSSFEIENALQLRWVPLGPEGVAGDDFASDYLYTLSVPPAPPAEAEQALPPGLYADPNKWVTLPVDYDGSYRLEIQSADPLVTDVNVSLAHQRNQDLETRQQLLTGTAPRLTWTGDLEPGLLQLIPSAPVTVRLFDVTTGADVTPDKRYLLAHPVAADQPVRFALDPDSAEPQPVRLDVRTFSHPQRAGSGPDPRVRLEIRAADGTVLQNFEQSITPAPSFYQRFSQDASDSGVSEGQSLFLEASSGAAEVAVISNTPVLVTGYTRLASLPLVRALPESRRPWQSYGDRVPSWFLMNPVATAASGQGPVSLQWFFQPIERNEALLSGQYDWQGLDIKGASLQRDVLFPHQLSGPLRDTAVGSVFRALPEGAVSLELVPPSPGLPFRPELIYQRNGAQPTTVTVLKDGAVWLRRGIAGRTGRFSLPVVAPGQYRIEVQGDGQWFLNHNRPPVGAGYLQRSVYSLDGAGLTFELDKTEAREVVNFDVVAPPGVDRFAVEVAVAADRRATGLLTDYSVLKRRFELEVQERTTLVLGTQSQPAAAPMSVALPLGEDMPPGRYRISVRADRAGGLVSAYTVREGQRQTYRFFRRSLDGH</sequence>
<name>A0ABU5NY41_9GAMM</name>
<protein>
    <recommendedName>
        <fullName evidence="3">Macroglobulin domain-containing protein</fullName>
    </recommendedName>
</protein>
<comment type="caution">
    <text evidence="1">The sequence shown here is derived from an EMBL/GenBank/DDBJ whole genome shotgun (WGS) entry which is preliminary data.</text>
</comment>
<evidence type="ECO:0000313" key="1">
    <source>
        <dbReference type="EMBL" id="MEA1080652.1"/>
    </source>
</evidence>
<evidence type="ECO:0008006" key="3">
    <source>
        <dbReference type="Google" id="ProtNLM"/>
    </source>
</evidence>
<gene>
    <name evidence="1" type="ORF">U5822_08215</name>
</gene>